<accession>A0ABU4A1I0</accession>
<evidence type="ECO:0000313" key="3">
    <source>
        <dbReference type="Proteomes" id="UP001185984"/>
    </source>
</evidence>
<organism evidence="2 3">
    <name type="scientific">Sphingobium naphthae</name>
    <dbReference type="NCBI Taxonomy" id="1886786"/>
    <lineage>
        <taxon>Bacteria</taxon>
        <taxon>Pseudomonadati</taxon>
        <taxon>Pseudomonadota</taxon>
        <taxon>Alphaproteobacteria</taxon>
        <taxon>Sphingomonadales</taxon>
        <taxon>Sphingomonadaceae</taxon>
        <taxon>Sphingobium</taxon>
    </lineage>
</organism>
<gene>
    <name evidence="2" type="ORF">O0R41_18450</name>
</gene>
<evidence type="ECO:0000256" key="1">
    <source>
        <dbReference type="SAM" id="MobiDB-lite"/>
    </source>
</evidence>
<reference evidence="3" key="1">
    <citation type="journal article" date="2022" name="J Environ Chem Eng">
        <title>Biodegradation of petroleum oil using a constructed nonpathogenic and heavy metal-tolerant bacterial consortium isolated from marine sponges.</title>
        <authorList>
            <person name="Dechsakulwatana C."/>
            <person name="Rungsihiranrut A."/>
            <person name="Muangchinda C."/>
            <person name="Ningthoujam R."/>
            <person name="Klankeo P."/>
            <person name="Pinyakong O."/>
        </authorList>
    </citation>
    <scope>NUCLEOTIDE SEQUENCE [LARGE SCALE GENOMIC DNA]</scope>
    <source>
        <strain evidence="3">MO2-4</strain>
    </source>
</reference>
<feature type="region of interest" description="Disordered" evidence="1">
    <location>
        <begin position="309"/>
        <end position="336"/>
    </location>
</feature>
<name>A0ABU4A1I0_9SPHN</name>
<dbReference type="EMBL" id="JAPTHD010000013">
    <property type="protein sequence ID" value="MDV5825590.1"/>
    <property type="molecule type" value="Genomic_DNA"/>
</dbReference>
<proteinExistence type="predicted"/>
<evidence type="ECO:0000313" key="2">
    <source>
        <dbReference type="EMBL" id="MDV5825590.1"/>
    </source>
</evidence>
<comment type="caution">
    <text evidence="2">The sequence shown here is derived from an EMBL/GenBank/DDBJ whole genome shotgun (WGS) entry which is preliminary data.</text>
</comment>
<evidence type="ECO:0008006" key="4">
    <source>
        <dbReference type="Google" id="ProtNLM"/>
    </source>
</evidence>
<protein>
    <recommendedName>
        <fullName evidence="4">HTH DNA binding domain-containing protein</fullName>
    </recommendedName>
</protein>
<sequence>MNKGLGFIAHYAAAQSALERLEERLKLSPVRVPLRSRMQIAERQALARMDETVLMEEDVYVDGRRTVSTSPFDLSRSRHTMSAHITLEALAEEPGAVLEWLDAPKAVANERAAPMVSVLERVRAWQGASAAFAPSPPLLGSAHMARLWRAHAPLGQGDVVASLLIGDRWGPGRWDGSKGGLVAMGLEGSQQPWKVAEGEQLERVWLEAIRQGAQAHLDLELRLRAYAVRAAQFLQAKRRPGRLKDMLLLAMIRPRVTSSMAAKALGITSAGAIKLLTIAAEAGLLVERSGQASYRHYAIPVAASSEMPRRLADPFDPGEEWNWEPQDVGGISSPEA</sequence>
<dbReference type="RefSeq" id="WP_317517999.1">
    <property type="nucleotide sequence ID" value="NZ_JAPTHD010000013.1"/>
</dbReference>
<dbReference type="Proteomes" id="UP001185984">
    <property type="component" value="Unassembled WGS sequence"/>
</dbReference>
<keyword evidence="3" id="KW-1185">Reference proteome</keyword>